<dbReference type="PROSITE" id="PS51471">
    <property type="entry name" value="FE2OG_OXY"/>
    <property type="match status" value="1"/>
</dbReference>
<evidence type="ECO:0000313" key="3">
    <source>
        <dbReference type="EMBL" id="EIW77619.1"/>
    </source>
</evidence>
<accession>A0A5M3MEC2</accession>
<dbReference type="InterPro" id="IPR044861">
    <property type="entry name" value="IPNS-like_FE2OG_OXY"/>
</dbReference>
<dbReference type="InterPro" id="IPR027443">
    <property type="entry name" value="IPNS-like_sf"/>
</dbReference>
<name>A0A5M3MEC2_CONPW</name>
<evidence type="ECO:0000313" key="4">
    <source>
        <dbReference type="Proteomes" id="UP000053558"/>
    </source>
</evidence>
<comment type="caution">
    <text evidence="3">The sequence shown here is derived from an EMBL/GenBank/DDBJ whole genome shotgun (WGS) entry which is preliminary data.</text>
</comment>
<organism evidence="3 4">
    <name type="scientific">Coniophora puteana (strain RWD-64-598)</name>
    <name type="common">Brown rot fungus</name>
    <dbReference type="NCBI Taxonomy" id="741705"/>
    <lineage>
        <taxon>Eukaryota</taxon>
        <taxon>Fungi</taxon>
        <taxon>Dikarya</taxon>
        <taxon>Basidiomycota</taxon>
        <taxon>Agaricomycotina</taxon>
        <taxon>Agaricomycetes</taxon>
        <taxon>Agaricomycetidae</taxon>
        <taxon>Boletales</taxon>
        <taxon>Coniophorineae</taxon>
        <taxon>Coniophoraceae</taxon>
        <taxon>Coniophora</taxon>
    </lineage>
</organism>
<dbReference type="InterPro" id="IPR005123">
    <property type="entry name" value="Oxoglu/Fe-dep_dioxygenase_dom"/>
</dbReference>
<dbReference type="OMA" id="FAVANMD"/>
<dbReference type="GeneID" id="19205846"/>
<dbReference type="GO" id="GO:0046872">
    <property type="term" value="F:metal ion binding"/>
    <property type="evidence" value="ECO:0007669"/>
    <property type="project" value="UniProtKB-KW"/>
</dbReference>
<dbReference type="Pfam" id="PF14226">
    <property type="entry name" value="DIOX_N"/>
    <property type="match status" value="1"/>
</dbReference>
<dbReference type="Gene3D" id="2.60.120.330">
    <property type="entry name" value="B-lactam Antibiotic, Isopenicillin N Synthase, Chain"/>
    <property type="match status" value="1"/>
</dbReference>
<proteinExistence type="inferred from homology"/>
<keyword evidence="1" id="KW-0408">Iron</keyword>
<reference evidence="4" key="1">
    <citation type="journal article" date="2012" name="Science">
        <title>The Paleozoic origin of enzymatic lignin decomposition reconstructed from 31 fungal genomes.</title>
        <authorList>
            <person name="Floudas D."/>
            <person name="Binder M."/>
            <person name="Riley R."/>
            <person name="Barry K."/>
            <person name="Blanchette R.A."/>
            <person name="Henrissat B."/>
            <person name="Martinez A.T."/>
            <person name="Otillar R."/>
            <person name="Spatafora J.W."/>
            <person name="Yadav J.S."/>
            <person name="Aerts A."/>
            <person name="Benoit I."/>
            <person name="Boyd A."/>
            <person name="Carlson A."/>
            <person name="Copeland A."/>
            <person name="Coutinho P.M."/>
            <person name="de Vries R.P."/>
            <person name="Ferreira P."/>
            <person name="Findley K."/>
            <person name="Foster B."/>
            <person name="Gaskell J."/>
            <person name="Glotzer D."/>
            <person name="Gorecki P."/>
            <person name="Heitman J."/>
            <person name="Hesse C."/>
            <person name="Hori C."/>
            <person name="Igarashi K."/>
            <person name="Jurgens J.A."/>
            <person name="Kallen N."/>
            <person name="Kersten P."/>
            <person name="Kohler A."/>
            <person name="Kuees U."/>
            <person name="Kumar T.K.A."/>
            <person name="Kuo A."/>
            <person name="LaButti K."/>
            <person name="Larrondo L.F."/>
            <person name="Lindquist E."/>
            <person name="Ling A."/>
            <person name="Lombard V."/>
            <person name="Lucas S."/>
            <person name="Lundell T."/>
            <person name="Martin R."/>
            <person name="McLaughlin D.J."/>
            <person name="Morgenstern I."/>
            <person name="Morin E."/>
            <person name="Murat C."/>
            <person name="Nagy L.G."/>
            <person name="Nolan M."/>
            <person name="Ohm R.A."/>
            <person name="Patyshakuliyeva A."/>
            <person name="Rokas A."/>
            <person name="Ruiz-Duenas F.J."/>
            <person name="Sabat G."/>
            <person name="Salamov A."/>
            <person name="Samejima M."/>
            <person name="Schmutz J."/>
            <person name="Slot J.C."/>
            <person name="St John F."/>
            <person name="Stenlid J."/>
            <person name="Sun H."/>
            <person name="Sun S."/>
            <person name="Syed K."/>
            <person name="Tsang A."/>
            <person name="Wiebenga A."/>
            <person name="Young D."/>
            <person name="Pisabarro A."/>
            <person name="Eastwood D.C."/>
            <person name="Martin F."/>
            <person name="Cullen D."/>
            <person name="Grigoriev I.V."/>
            <person name="Hibbett D.S."/>
        </authorList>
    </citation>
    <scope>NUCLEOTIDE SEQUENCE [LARGE SCALE GENOMIC DNA]</scope>
    <source>
        <strain evidence="4">RWD-64-598 SS2</strain>
    </source>
</reference>
<keyword evidence="1" id="KW-0479">Metal-binding</keyword>
<gene>
    <name evidence="3" type="ORF">CONPUDRAFT_167741</name>
</gene>
<dbReference type="Proteomes" id="UP000053558">
    <property type="component" value="Unassembled WGS sequence"/>
</dbReference>
<dbReference type="EMBL" id="JH711583">
    <property type="protein sequence ID" value="EIW77619.1"/>
    <property type="molecule type" value="Genomic_DNA"/>
</dbReference>
<evidence type="ECO:0000259" key="2">
    <source>
        <dbReference type="PROSITE" id="PS51471"/>
    </source>
</evidence>
<dbReference type="Pfam" id="PF03171">
    <property type="entry name" value="2OG-FeII_Oxy"/>
    <property type="match status" value="1"/>
</dbReference>
<keyword evidence="4" id="KW-1185">Reference proteome</keyword>
<comment type="similarity">
    <text evidence="1">Belongs to the iron/ascorbate-dependent oxidoreductase family.</text>
</comment>
<dbReference type="InterPro" id="IPR026992">
    <property type="entry name" value="DIOX_N"/>
</dbReference>
<sequence>MTATFKQDKAPLPIIDFASFSVNAGDFEPVSLTTLVETQRIADTFYAACRDVGFAYLINTGIEDEDVQKMFEWSKKLFALPLETKMKAKHPPEGWKHRGYSTVGMEKVSESLTLSPDRISSHVPTHDLKESFDMGSDAPTARLENVWLPEEDLPGFRSASCHFQSLCRTFQMTKLLPALAMGIPGVNDKAFFDGFHRTEDNQLRLLRYPGGEAEVFGREGQDGRRCGAHTDFGTCTLLFQDAVGGLEVEDPHSPGTFVPVPPVPGAVVFNVGDLLMRWSNDTLRSTLHRVVAPSSVVGKGGRVPERYSIPYFMGPDAKAFVECLPGCSGPDRPVRYEGVSVEKYIDDRLNATY</sequence>
<feature type="domain" description="Fe2OG dioxygenase" evidence="2">
    <location>
        <begin position="199"/>
        <end position="315"/>
    </location>
</feature>
<dbReference type="InterPro" id="IPR050231">
    <property type="entry name" value="Iron_ascorbate_oxido_reductase"/>
</dbReference>
<dbReference type="SUPFAM" id="SSF51197">
    <property type="entry name" value="Clavaminate synthase-like"/>
    <property type="match status" value="1"/>
</dbReference>
<dbReference type="PRINTS" id="PR00682">
    <property type="entry name" value="IPNSYNTHASE"/>
</dbReference>
<evidence type="ECO:0000256" key="1">
    <source>
        <dbReference type="RuleBase" id="RU003682"/>
    </source>
</evidence>
<keyword evidence="1" id="KW-0560">Oxidoreductase</keyword>
<dbReference type="AlphaFoldDB" id="A0A5M3MEC2"/>
<dbReference type="RefSeq" id="XP_007772007.1">
    <property type="nucleotide sequence ID" value="XM_007773817.1"/>
</dbReference>
<dbReference type="OrthoDB" id="288590at2759"/>
<dbReference type="KEGG" id="cput:CONPUDRAFT_167741"/>
<protein>
    <submittedName>
        <fullName evidence="3">Clavaminate synthase-like protein</fullName>
    </submittedName>
</protein>
<dbReference type="GO" id="GO:0016491">
    <property type="term" value="F:oxidoreductase activity"/>
    <property type="evidence" value="ECO:0007669"/>
    <property type="project" value="UniProtKB-KW"/>
</dbReference>
<dbReference type="PANTHER" id="PTHR47990">
    <property type="entry name" value="2-OXOGLUTARATE (2OG) AND FE(II)-DEPENDENT OXYGENASE SUPERFAMILY PROTEIN-RELATED"/>
    <property type="match status" value="1"/>
</dbReference>